<dbReference type="OrthoDB" id="3268863at2"/>
<keyword evidence="3" id="KW-1185">Reference proteome</keyword>
<reference evidence="2 3" key="1">
    <citation type="submission" date="2019-02" db="EMBL/GenBank/DDBJ databases">
        <title>Arcanobacterium bovis sp. nov., isolated from the milk of a cow with mastitis.</title>
        <authorList>
            <person name="Sammra O."/>
            <person name="Foster G."/>
            <person name="Hassan A."/>
            <person name="Alssahen M."/>
            <person name="Laemmler C."/>
            <person name="Borowiak M."/>
            <person name="Malorny B."/>
            <person name="Abdulmawjood A."/>
        </authorList>
    </citation>
    <scope>NUCLEOTIDE SEQUENCE [LARGE SCALE GENOMIC DNA]</scope>
    <source>
        <strain evidence="2 3">C605018/01/1</strain>
    </source>
</reference>
<dbReference type="Pfam" id="PF11662">
    <property type="entry name" value="DUF3263"/>
    <property type="match status" value="1"/>
</dbReference>
<comment type="caution">
    <text evidence="2">The sequence shown here is derived from an EMBL/GenBank/DDBJ whole genome shotgun (WGS) entry which is preliminary data.</text>
</comment>
<dbReference type="EMBL" id="SJDT01000001">
    <property type="protein sequence ID" value="TBW23821.1"/>
    <property type="molecule type" value="Genomic_DNA"/>
</dbReference>
<dbReference type="RefSeq" id="WP_131279385.1">
    <property type="nucleotide sequence ID" value="NZ_JBHSLR010000009.1"/>
</dbReference>
<protein>
    <submittedName>
        <fullName evidence="2">DUF3263 domain-containing protein</fullName>
    </submittedName>
</protein>
<sequence>MQGNAEEKDDDAGLQLYRDVLRIEKGWWTIARTREDAINVVLGISPMRYYLLLSELLDTREFWELDPVLVDRLRSLRDRRLAERGELPDRKVSEIASDVPETQTGTDDFLTEGVDLQRG</sequence>
<evidence type="ECO:0000313" key="2">
    <source>
        <dbReference type="EMBL" id="TBW23821.1"/>
    </source>
</evidence>
<feature type="region of interest" description="Disordered" evidence="1">
    <location>
        <begin position="92"/>
        <end position="119"/>
    </location>
</feature>
<organism evidence="2 3">
    <name type="scientific">Arcanobacterium bovis</name>
    <dbReference type="NCBI Taxonomy" id="2529275"/>
    <lineage>
        <taxon>Bacteria</taxon>
        <taxon>Bacillati</taxon>
        <taxon>Actinomycetota</taxon>
        <taxon>Actinomycetes</taxon>
        <taxon>Actinomycetales</taxon>
        <taxon>Actinomycetaceae</taxon>
        <taxon>Arcanobacterium</taxon>
    </lineage>
</organism>
<accession>A0A4Q9V2F2</accession>
<evidence type="ECO:0000256" key="1">
    <source>
        <dbReference type="SAM" id="MobiDB-lite"/>
    </source>
</evidence>
<dbReference type="AlphaFoldDB" id="A0A4Q9V2F2"/>
<gene>
    <name evidence="2" type="ORF">EZJ44_01415</name>
</gene>
<name>A0A4Q9V2F2_9ACTO</name>
<proteinExistence type="predicted"/>
<dbReference type="InterPro" id="IPR021678">
    <property type="entry name" value="DUF3263"/>
</dbReference>
<evidence type="ECO:0000313" key="3">
    <source>
        <dbReference type="Proteomes" id="UP000293036"/>
    </source>
</evidence>
<dbReference type="Proteomes" id="UP000293036">
    <property type="component" value="Unassembled WGS sequence"/>
</dbReference>